<dbReference type="RefSeq" id="WP_350938697.1">
    <property type="nucleotide sequence ID" value="NZ_JAYWLC010000018.1"/>
</dbReference>
<reference evidence="2 3" key="2">
    <citation type="submission" date="2024-06" db="EMBL/GenBank/DDBJ databases">
        <title>Thioclava kandeliae sp. nov. from a rhizosphere soil sample of Kandelia candel in a mangrove.</title>
        <authorList>
            <person name="Mu T."/>
        </authorList>
    </citation>
    <scope>NUCLEOTIDE SEQUENCE [LARGE SCALE GENOMIC DNA]</scope>
    <source>
        <strain evidence="2 3">CPCC 100088</strain>
    </source>
</reference>
<evidence type="ECO:0000259" key="1">
    <source>
        <dbReference type="Pfam" id="PF18734"/>
    </source>
</evidence>
<sequence length="226" mass="26092">MDHEPRATFSEILRNDVAQLHIRFRIYDQWFGVDPRRVEILNETSGSTAKVLQYALWSELILRICRLTDEQSSRKGSRRQVTIFGLEIAEDPRNKKLAEAKRAAKKAAAFAWAFRDKELAHSDEDVRFGSAKLEGGSRKQLREAIEAISDVIRVYASIEEDVHVILQPVMKGEDETHFLNILRLGLQKQREQRDESLQAMNEGRYNEARALLGRPSWLSPYDEPRS</sequence>
<organism evidence="2 3">
    <name type="scientific">Thioclava kandeliae</name>
    <dbReference type="NCBI Taxonomy" id="3070818"/>
    <lineage>
        <taxon>Bacteria</taxon>
        <taxon>Pseudomonadati</taxon>
        <taxon>Pseudomonadota</taxon>
        <taxon>Alphaproteobacteria</taxon>
        <taxon>Rhodobacterales</taxon>
        <taxon>Paracoccaceae</taxon>
        <taxon>Thioclava</taxon>
    </lineage>
</organism>
<feature type="domain" description="HEPN AbiU2-like" evidence="1">
    <location>
        <begin position="9"/>
        <end position="157"/>
    </location>
</feature>
<comment type="caution">
    <text evidence="2">The sequence shown here is derived from an EMBL/GenBank/DDBJ whole genome shotgun (WGS) entry which is preliminary data.</text>
</comment>
<evidence type="ECO:0000313" key="2">
    <source>
        <dbReference type="EMBL" id="MER5173393.1"/>
    </source>
</evidence>
<gene>
    <name evidence="2" type="ORF">VSX56_16625</name>
</gene>
<keyword evidence="3" id="KW-1185">Reference proteome</keyword>
<protein>
    <recommendedName>
        <fullName evidence="1">HEPN AbiU2-like domain-containing protein</fullName>
    </recommendedName>
</protein>
<accession>A0ABV1SKH4</accession>
<dbReference type="EMBL" id="JAYWLC010000018">
    <property type="protein sequence ID" value="MER5173393.1"/>
    <property type="molecule type" value="Genomic_DNA"/>
</dbReference>
<dbReference type="Proteomes" id="UP001438953">
    <property type="component" value="Unassembled WGS sequence"/>
</dbReference>
<evidence type="ECO:0000313" key="3">
    <source>
        <dbReference type="Proteomes" id="UP001438953"/>
    </source>
</evidence>
<dbReference type="Pfam" id="PF18734">
    <property type="entry name" value="HEPN_AbiU2"/>
    <property type="match status" value="1"/>
</dbReference>
<dbReference type="InterPro" id="IPR040704">
    <property type="entry name" value="HEPN_AbiU2"/>
</dbReference>
<proteinExistence type="predicted"/>
<reference evidence="2 3" key="1">
    <citation type="submission" date="2024-01" db="EMBL/GenBank/DDBJ databases">
        <authorList>
            <person name="Deng Y."/>
            <person name="Su J."/>
        </authorList>
    </citation>
    <scope>NUCLEOTIDE SEQUENCE [LARGE SCALE GENOMIC DNA]</scope>
    <source>
        <strain evidence="2 3">CPCC 100088</strain>
    </source>
</reference>
<name>A0ABV1SKH4_9RHOB</name>